<sequence length="95" mass="10603">MAKERKNHAQEKSAGFEEKLARLQVLSEEIKNPETGLEQALSIFEEGIGLAKSLEEELSRIESKIQILINNPKKPEEKPELDLFSSLPDDGSGQV</sequence>
<dbReference type="HAMAP" id="MF_00337">
    <property type="entry name" value="Exonuc_7_S"/>
    <property type="match status" value="1"/>
</dbReference>
<dbReference type="AlphaFoldDB" id="A0A9D9ENB4"/>
<evidence type="ECO:0000313" key="8">
    <source>
        <dbReference type="EMBL" id="MBO8450068.1"/>
    </source>
</evidence>
<evidence type="ECO:0000256" key="5">
    <source>
        <dbReference type="ARBA" id="ARBA00022839"/>
    </source>
</evidence>
<comment type="similarity">
    <text evidence="1 6">Belongs to the XseB family.</text>
</comment>
<accession>A0A9D9ENB4</accession>
<name>A0A9D9ENB4_9SPIR</name>
<dbReference type="GO" id="GO:0005737">
    <property type="term" value="C:cytoplasm"/>
    <property type="evidence" value="ECO:0007669"/>
    <property type="project" value="UniProtKB-SubCell"/>
</dbReference>
<keyword evidence="2 6" id="KW-0963">Cytoplasm</keyword>
<gene>
    <name evidence="6 8" type="primary">xseB</name>
    <name evidence="8" type="ORF">IAA96_03075</name>
</gene>
<dbReference type="EC" id="3.1.11.6" evidence="6"/>
<organism evidence="8 9">
    <name type="scientific">Candidatus Avitreponema avistercoris</name>
    <dbReference type="NCBI Taxonomy" id="2840705"/>
    <lineage>
        <taxon>Bacteria</taxon>
        <taxon>Pseudomonadati</taxon>
        <taxon>Spirochaetota</taxon>
        <taxon>Spirochaetia</taxon>
        <taxon>Spirochaetales</taxon>
        <taxon>Candidatus Avitreponema</taxon>
    </lineage>
</organism>
<dbReference type="Pfam" id="PF02609">
    <property type="entry name" value="Exonuc_VII_S"/>
    <property type="match status" value="1"/>
</dbReference>
<evidence type="ECO:0000256" key="2">
    <source>
        <dbReference type="ARBA" id="ARBA00022490"/>
    </source>
</evidence>
<dbReference type="Proteomes" id="UP000823616">
    <property type="component" value="Unassembled WGS sequence"/>
</dbReference>
<dbReference type="GO" id="GO:0009318">
    <property type="term" value="C:exodeoxyribonuclease VII complex"/>
    <property type="evidence" value="ECO:0007669"/>
    <property type="project" value="UniProtKB-UniRule"/>
</dbReference>
<dbReference type="EMBL" id="JADIMS010000049">
    <property type="protein sequence ID" value="MBO8450068.1"/>
    <property type="molecule type" value="Genomic_DNA"/>
</dbReference>
<dbReference type="InterPro" id="IPR037004">
    <property type="entry name" value="Exonuc_VII_ssu_sf"/>
</dbReference>
<keyword evidence="4 6" id="KW-0378">Hydrolase</keyword>
<comment type="caution">
    <text evidence="8">The sequence shown here is derived from an EMBL/GenBank/DDBJ whole genome shotgun (WGS) entry which is preliminary data.</text>
</comment>
<dbReference type="GO" id="GO:0008855">
    <property type="term" value="F:exodeoxyribonuclease VII activity"/>
    <property type="evidence" value="ECO:0007669"/>
    <property type="project" value="UniProtKB-UniRule"/>
</dbReference>
<dbReference type="GO" id="GO:0006308">
    <property type="term" value="P:DNA catabolic process"/>
    <property type="evidence" value="ECO:0007669"/>
    <property type="project" value="UniProtKB-UniRule"/>
</dbReference>
<feature type="region of interest" description="Disordered" evidence="7">
    <location>
        <begin position="72"/>
        <end position="95"/>
    </location>
</feature>
<proteinExistence type="inferred from homology"/>
<protein>
    <recommendedName>
        <fullName evidence="6">Exodeoxyribonuclease 7 small subunit</fullName>
        <ecNumber evidence="6">3.1.11.6</ecNumber>
    </recommendedName>
    <alternativeName>
        <fullName evidence="6">Exodeoxyribonuclease VII small subunit</fullName>
        <shortName evidence="6">Exonuclease VII small subunit</shortName>
    </alternativeName>
</protein>
<dbReference type="NCBIfam" id="TIGR01280">
    <property type="entry name" value="xseB"/>
    <property type="match status" value="1"/>
</dbReference>
<evidence type="ECO:0000256" key="6">
    <source>
        <dbReference type="HAMAP-Rule" id="MF_00337"/>
    </source>
</evidence>
<keyword evidence="5 6" id="KW-0269">Exonuclease</keyword>
<evidence type="ECO:0000256" key="7">
    <source>
        <dbReference type="SAM" id="MobiDB-lite"/>
    </source>
</evidence>
<evidence type="ECO:0000256" key="3">
    <source>
        <dbReference type="ARBA" id="ARBA00022722"/>
    </source>
</evidence>
<evidence type="ECO:0000256" key="4">
    <source>
        <dbReference type="ARBA" id="ARBA00022801"/>
    </source>
</evidence>
<comment type="catalytic activity">
    <reaction evidence="6">
        <text>Exonucleolytic cleavage in either 5'- to 3'- or 3'- to 5'-direction to yield nucleoside 5'-phosphates.</text>
        <dbReference type="EC" id="3.1.11.6"/>
    </reaction>
</comment>
<dbReference type="SUPFAM" id="SSF116842">
    <property type="entry name" value="XseB-like"/>
    <property type="match status" value="1"/>
</dbReference>
<evidence type="ECO:0000313" key="9">
    <source>
        <dbReference type="Proteomes" id="UP000823616"/>
    </source>
</evidence>
<keyword evidence="3 6" id="KW-0540">Nuclease</keyword>
<comment type="subcellular location">
    <subcellularLocation>
        <location evidence="6">Cytoplasm</location>
    </subcellularLocation>
</comment>
<evidence type="ECO:0000256" key="1">
    <source>
        <dbReference type="ARBA" id="ARBA00009998"/>
    </source>
</evidence>
<dbReference type="Gene3D" id="1.10.287.1040">
    <property type="entry name" value="Exonuclease VII, small subunit"/>
    <property type="match status" value="1"/>
</dbReference>
<reference evidence="8" key="1">
    <citation type="submission" date="2020-10" db="EMBL/GenBank/DDBJ databases">
        <authorList>
            <person name="Gilroy R."/>
        </authorList>
    </citation>
    <scope>NUCLEOTIDE SEQUENCE</scope>
    <source>
        <strain evidence="8">B3-4054</strain>
    </source>
</reference>
<reference evidence="8" key="2">
    <citation type="journal article" date="2021" name="PeerJ">
        <title>Extensive microbial diversity within the chicken gut microbiome revealed by metagenomics and culture.</title>
        <authorList>
            <person name="Gilroy R."/>
            <person name="Ravi A."/>
            <person name="Getino M."/>
            <person name="Pursley I."/>
            <person name="Horton D.L."/>
            <person name="Alikhan N.F."/>
            <person name="Baker D."/>
            <person name="Gharbi K."/>
            <person name="Hall N."/>
            <person name="Watson M."/>
            <person name="Adriaenssens E.M."/>
            <person name="Foster-Nyarko E."/>
            <person name="Jarju S."/>
            <person name="Secka A."/>
            <person name="Antonio M."/>
            <person name="Oren A."/>
            <person name="Chaudhuri R.R."/>
            <person name="La Ragione R."/>
            <person name="Hildebrand F."/>
            <person name="Pallen M.J."/>
        </authorList>
    </citation>
    <scope>NUCLEOTIDE SEQUENCE</scope>
    <source>
        <strain evidence="8">B3-4054</strain>
    </source>
</reference>
<comment type="function">
    <text evidence="6">Bidirectionally degrades single-stranded DNA into large acid-insoluble oligonucleotides, which are then degraded further into small acid-soluble oligonucleotides.</text>
</comment>
<dbReference type="InterPro" id="IPR003761">
    <property type="entry name" value="Exonuc_VII_S"/>
</dbReference>
<comment type="subunit">
    <text evidence="6">Heterooligomer composed of large and small subunits.</text>
</comment>